<dbReference type="Gene3D" id="2.60.40.10">
    <property type="entry name" value="Immunoglobulins"/>
    <property type="match status" value="1"/>
</dbReference>
<evidence type="ECO:0000313" key="2">
    <source>
        <dbReference type="Proteomes" id="UP000250275"/>
    </source>
</evidence>
<dbReference type="SUPFAM" id="SSF81296">
    <property type="entry name" value="E set domains"/>
    <property type="match status" value="1"/>
</dbReference>
<dbReference type="InterPro" id="IPR014756">
    <property type="entry name" value="Ig_E-set"/>
</dbReference>
<organism evidence="1 2">
    <name type="scientific">Eufriesea mexicana</name>
    <dbReference type="NCBI Taxonomy" id="516756"/>
    <lineage>
        <taxon>Eukaryota</taxon>
        <taxon>Metazoa</taxon>
        <taxon>Ecdysozoa</taxon>
        <taxon>Arthropoda</taxon>
        <taxon>Hexapoda</taxon>
        <taxon>Insecta</taxon>
        <taxon>Pterygota</taxon>
        <taxon>Neoptera</taxon>
        <taxon>Endopterygota</taxon>
        <taxon>Hymenoptera</taxon>
        <taxon>Apocrita</taxon>
        <taxon>Aculeata</taxon>
        <taxon>Apoidea</taxon>
        <taxon>Anthophila</taxon>
        <taxon>Apidae</taxon>
        <taxon>Eufriesea</taxon>
    </lineage>
</organism>
<dbReference type="GO" id="GO:0005737">
    <property type="term" value="C:cytoplasm"/>
    <property type="evidence" value="ECO:0007669"/>
    <property type="project" value="TreeGrafter"/>
</dbReference>
<sequence>MGGKWSSMDPSEIEVPEINTLLERDPYLKPYENEIRKRYALFKDYVEKIEAGDGSLDKFSRGYEVFGIHINEDNSVIAREWAPGAQELFLTGDFSK</sequence>
<keyword evidence="2" id="KW-1185">Reference proteome</keyword>
<dbReference type="OrthoDB" id="196493at2759"/>
<dbReference type="GO" id="GO:0003844">
    <property type="term" value="F:1,4-alpha-glucan branching enzyme activity"/>
    <property type="evidence" value="ECO:0007669"/>
    <property type="project" value="TreeGrafter"/>
</dbReference>
<proteinExistence type="predicted"/>
<dbReference type="InterPro" id="IPR013783">
    <property type="entry name" value="Ig-like_fold"/>
</dbReference>
<name>A0A310SSY7_9HYME</name>
<dbReference type="AlphaFoldDB" id="A0A310SSY7"/>
<protein>
    <submittedName>
        <fullName evidence="1">1,4-alpha-glucan-branching enzyme</fullName>
    </submittedName>
</protein>
<dbReference type="EMBL" id="KQ760662">
    <property type="protein sequence ID" value="OAD59522.1"/>
    <property type="molecule type" value="Genomic_DNA"/>
</dbReference>
<reference evidence="1 2" key="1">
    <citation type="submission" date="2015-07" db="EMBL/GenBank/DDBJ databases">
        <title>The genome of Eufriesea mexicana.</title>
        <authorList>
            <person name="Pan H."/>
            <person name="Kapheim K."/>
        </authorList>
    </citation>
    <scope>NUCLEOTIDE SEQUENCE [LARGE SCALE GENOMIC DNA]</scope>
    <source>
        <strain evidence="1">0111107269</strain>
        <tissue evidence="1">Whole body</tissue>
    </source>
</reference>
<gene>
    <name evidence="1" type="ORF">WN48_09045</name>
</gene>
<evidence type="ECO:0000313" key="1">
    <source>
        <dbReference type="EMBL" id="OAD59522.1"/>
    </source>
</evidence>
<dbReference type="GO" id="GO:0005978">
    <property type="term" value="P:glycogen biosynthetic process"/>
    <property type="evidence" value="ECO:0007669"/>
    <property type="project" value="TreeGrafter"/>
</dbReference>
<dbReference type="PANTHER" id="PTHR43651:SF3">
    <property type="entry name" value="1,4-ALPHA-GLUCAN-BRANCHING ENZYME"/>
    <property type="match status" value="1"/>
</dbReference>
<dbReference type="PANTHER" id="PTHR43651">
    <property type="entry name" value="1,4-ALPHA-GLUCAN-BRANCHING ENZYME"/>
    <property type="match status" value="1"/>
</dbReference>
<dbReference type="Proteomes" id="UP000250275">
    <property type="component" value="Unassembled WGS sequence"/>
</dbReference>
<accession>A0A310SSY7</accession>